<dbReference type="Proteomes" id="UP000245657">
    <property type="component" value="Unassembled WGS sequence"/>
</dbReference>
<evidence type="ECO:0000256" key="11">
    <source>
        <dbReference type="ARBA" id="ARBA00023306"/>
    </source>
</evidence>
<dbReference type="PANTHER" id="PTHR45339">
    <property type="entry name" value="HYBRID SIGNAL TRANSDUCTION HISTIDINE KINASE J"/>
    <property type="match status" value="1"/>
</dbReference>
<dbReference type="InterPro" id="IPR003594">
    <property type="entry name" value="HATPase_dom"/>
</dbReference>
<name>A0A2V2MTW4_9EURY</name>
<dbReference type="AlphaFoldDB" id="A0A2V2MTW4"/>
<dbReference type="Pfam" id="PF10114">
    <property type="entry name" value="PocR"/>
    <property type="match status" value="1"/>
</dbReference>
<protein>
    <recommendedName>
        <fullName evidence="3">histidine kinase</fullName>
        <ecNumber evidence="3">2.7.13.3</ecNumber>
    </recommendedName>
</protein>
<dbReference type="OrthoDB" id="342253at2157"/>
<dbReference type="SMART" id="SM00387">
    <property type="entry name" value="HATPase_c"/>
    <property type="match status" value="1"/>
</dbReference>
<feature type="domain" description="Response regulatory" evidence="14">
    <location>
        <begin position="465"/>
        <end position="581"/>
    </location>
</feature>
<dbReference type="SUPFAM" id="SSF55874">
    <property type="entry name" value="ATPase domain of HSP90 chaperone/DNA topoisomerase II/histidine kinase"/>
    <property type="match status" value="1"/>
</dbReference>
<evidence type="ECO:0000313" key="16">
    <source>
        <dbReference type="Proteomes" id="UP000245657"/>
    </source>
</evidence>
<dbReference type="CDD" id="cd00082">
    <property type="entry name" value="HisKA"/>
    <property type="match status" value="1"/>
</dbReference>
<dbReference type="PROSITE" id="PS50110">
    <property type="entry name" value="RESPONSE_REGULATORY"/>
    <property type="match status" value="1"/>
</dbReference>
<evidence type="ECO:0000256" key="9">
    <source>
        <dbReference type="ARBA" id="ARBA00023012"/>
    </source>
</evidence>
<dbReference type="RefSeq" id="WP_109969253.1">
    <property type="nucleotide sequence ID" value="NZ_CP176093.1"/>
</dbReference>
<dbReference type="PANTHER" id="PTHR45339:SF1">
    <property type="entry name" value="HYBRID SIGNAL TRANSDUCTION HISTIDINE KINASE J"/>
    <property type="match status" value="1"/>
</dbReference>
<feature type="domain" description="Histidine kinase" evidence="13">
    <location>
        <begin position="218"/>
        <end position="439"/>
    </location>
</feature>
<dbReference type="PRINTS" id="PR00344">
    <property type="entry name" value="BCTRLSENSOR"/>
</dbReference>
<comment type="catalytic activity">
    <reaction evidence="1">
        <text>ATP + protein L-histidine = ADP + protein N-phospho-L-histidine.</text>
        <dbReference type="EC" id="2.7.13.3"/>
    </reaction>
</comment>
<dbReference type="InterPro" id="IPR036890">
    <property type="entry name" value="HATPase_C_sf"/>
</dbReference>
<dbReference type="FunFam" id="3.30.565.10:FF:000010">
    <property type="entry name" value="Sensor histidine kinase RcsC"/>
    <property type="match status" value="1"/>
</dbReference>
<evidence type="ECO:0000256" key="2">
    <source>
        <dbReference type="ARBA" id="ARBA00004370"/>
    </source>
</evidence>
<evidence type="ECO:0000256" key="10">
    <source>
        <dbReference type="ARBA" id="ARBA00023136"/>
    </source>
</evidence>
<evidence type="ECO:0000256" key="6">
    <source>
        <dbReference type="ARBA" id="ARBA00022741"/>
    </source>
</evidence>
<dbReference type="SMART" id="SM00448">
    <property type="entry name" value="REC"/>
    <property type="match status" value="1"/>
</dbReference>
<dbReference type="EMBL" id="QGMY01000008">
    <property type="protein sequence ID" value="PWR71634.1"/>
    <property type="molecule type" value="Genomic_DNA"/>
</dbReference>
<evidence type="ECO:0000256" key="8">
    <source>
        <dbReference type="ARBA" id="ARBA00022840"/>
    </source>
</evidence>
<dbReference type="GO" id="GO:0016020">
    <property type="term" value="C:membrane"/>
    <property type="evidence" value="ECO:0007669"/>
    <property type="project" value="UniProtKB-SubCell"/>
</dbReference>
<keyword evidence="11" id="KW-0131">Cell cycle</keyword>
<comment type="subcellular location">
    <subcellularLocation>
        <location evidence="2">Membrane</location>
    </subcellularLocation>
</comment>
<evidence type="ECO:0000256" key="1">
    <source>
        <dbReference type="ARBA" id="ARBA00000085"/>
    </source>
</evidence>
<dbReference type="InterPro" id="IPR018771">
    <property type="entry name" value="PocR_dom"/>
</dbReference>
<evidence type="ECO:0000256" key="7">
    <source>
        <dbReference type="ARBA" id="ARBA00022777"/>
    </source>
</evidence>
<organism evidence="15 16">
    <name type="scientific">Methanospirillum lacunae</name>
    <dbReference type="NCBI Taxonomy" id="668570"/>
    <lineage>
        <taxon>Archaea</taxon>
        <taxon>Methanobacteriati</taxon>
        <taxon>Methanobacteriota</taxon>
        <taxon>Stenosarchaea group</taxon>
        <taxon>Methanomicrobia</taxon>
        <taxon>Methanomicrobiales</taxon>
        <taxon>Methanospirillaceae</taxon>
        <taxon>Methanospirillum</taxon>
    </lineage>
</organism>
<proteinExistence type="predicted"/>
<evidence type="ECO:0000259" key="13">
    <source>
        <dbReference type="PROSITE" id="PS50109"/>
    </source>
</evidence>
<dbReference type="SUPFAM" id="SSF52172">
    <property type="entry name" value="CheY-like"/>
    <property type="match status" value="1"/>
</dbReference>
<dbReference type="PROSITE" id="PS50109">
    <property type="entry name" value="HIS_KIN"/>
    <property type="match status" value="1"/>
</dbReference>
<dbReference type="GO" id="GO:0000155">
    <property type="term" value="F:phosphorelay sensor kinase activity"/>
    <property type="evidence" value="ECO:0007669"/>
    <property type="project" value="InterPro"/>
</dbReference>
<dbReference type="GO" id="GO:0005524">
    <property type="term" value="F:ATP binding"/>
    <property type="evidence" value="ECO:0007669"/>
    <property type="project" value="UniProtKB-KW"/>
</dbReference>
<dbReference type="InterPro" id="IPR036097">
    <property type="entry name" value="HisK_dim/P_sf"/>
</dbReference>
<dbReference type="Gene3D" id="1.10.287.130">
    <property type="match status" value="1"/>
</dbReference>
<keyword evidence="4 12" id="KW-0597">Phosphoprotein</keyword>
<comment type="caution">
    <text evidence="15">The sequence shown here is derived from an EMBL/GenBank/DDBJ whole genome shotgun (WGS) entry which is preliminary data.</text>
</comment>
<feature type="modified residue" description="4-aspartylphosphate" evidence="12">
    <location>
        <position position="514"/>
    </location>
</feature>
<evidence type="ECO:0000259" key="14">
    <source>
        <dbReference type="PROSITE" id="PS50110"/>
    </source>
</evidence>
<dbReference type="InterPro" id="IPR001789">
    <property type="entry name" value="Sig_transdc_resp-reg_receiver"/>
</dbReference>
<evidence type="ECO:0000313" key="15">
    <source>
        <dbReference type="EMBL" id="PWR71634.1"/>
    </source>
</evidence>
<dbReference type="EC" id="2.7.13.3" evidence="3"/>
<reference evidence="15 16" key="1">
    <citation type="submission" date="2018-05" db="EMBL/GenBank/DDBJ databases">
        <title>Draft genome of Methanospirillum lacunae Ki8-1.</title>
        <authorList>
            <person name="Dueholm M.S."/>
            <person name="Nielsen P.H."/>
            <person name="Bakmann L.F."/>
            <person name="Otzen D.E."/>
        </authorList>
    </citation>
    <scope>NUCLEOTIDE SEQUENCE [LARGE SCALE GENOMIC DNA]</scope>
    <source>
        <strain evidence="15 16">Ki8-1</strain>
    </source>
</reference>
<keyword evidence="7 15" id="KW-0418">Kinase</keyword>
<dbReference type="Pfam" id="PF00072">
    <property type="entry name" value="Response_reg"/>
    <property type="match status" value="1"/>
</dbReference>
<keyword evidence="10" id="KW-0472">Membrane</keyword>
<keyword evidence="6" id="KW-0547">Nucleotide-binding</keyword>
<dbReference type="CDD" id="cd17546">
    <property type="entry name" value="REC_hyHK_CKI1_RcsC-like"/>
    <property type="match status" value="1"/>
</dbReference>
<gene>
    <name evidence="15" type="ORF">DK846_12345</name>
</gene>
<dbReference type="Gene3D" id="3.40.50.2300">
    <property type="match status" value="1"/>
</dbReference>
<keyword evidence="8" id="KW-0067">ATP-binding</keyword>
<dbReference type="InterPro" id="IPR004358">
    <property type="entry name" value="Sig_transdc_His_kin-like_C"/>
</dbReference>
<keyword evidence="5" id="KW-0808">Transferase</keyword>
<evidence type="ECO:0000256" key="12">
    <source>
        <dbReference type="PROSITE-ProRule" id="PRU00169"/>
    </source>
</evidence>
<dbReference type="Gene3D" id="3.30.565.10">
    <property type="entry name" value="Histidine kinase-like ATPase, C-terminal domain"/>
    <property type="match status" value="1"/>
</dbReference>
<accession>A0A2V2MTW4</accession>
<dbReference type="Pfam" id="PF00512">
    <property type="entry name" value="HisKA"/>
    <property type="match status" value="1"/>
</dbReference>
<dbReference type="CDD" id="cd16922">
    <property type="entry name" value="HATPase_EvgS-ArcB-TorS-like"/>
    <property type="match status" value="1"/>
</dbReference>
<sequence>MDYQLSDLINIDELQGLMDLLYSISRFATGVIDNNSVILTGNGWVDLCTKFHRVHPTTLKRCLESDIKILGHMEEANPSYMYKCNNGLVDVATPIIIDGKHLANIFIGQFFLEPPDMEFFREQAREFGFQEEDYLKAVQDVPILTADQVNQNLAFLRKVTEMLGEMGLTQKKIQDAERLLKEAHDSLEQKVIERTAELAVAKERAEAANRAKSEFLANMSHELRTPMNAILGFSQLMQRDSSLTPEQREYIQIINRSGTHLLALIDEVLEISKIEARRVTLEETSFDLHELVRDMENMFRVRTNSKGLYLQVIGLDTIPRYVHSDESKIRQVLINLLGNAVKFTEHGGVLLRLEVNKKEDTAAMLNIAIEDTGIGISEDEHELLFRYFEQTTSGKMSKSGTGLGLAISREYIRLMGGDISVVSHPDKGSIFSFSLPVRIAQAPAPDDQEKPGIVLRLKSDALSPKVLIVEDNEENRTFLETLLKQTGFTVRTAINGRQAICETEKWRPDFIWMDIRMPEMDGLEATRQIRLLPEGKNLVIVALTASVFEEDRKKILEAGFDDFVSKPFLEEEIFEIMSTHLGVEYDLFPESSDQIPGVGAQLNAENLLEIPPSLRSALSNAVIKLDRVEIAMVARQIKDKFPDVGRIITGLADHLDFDRLIQWLDEAEKLERENESV</sequence>
<dbReference type="InterPro" id="IPR005467">
    <property type="entry name" value="His_kinase_dom"/>
</dbReference>
<dbReference type="Pfam" id="PF02518">
    <property type="entry name" value="HATPase_c"/>
    <property type="match status" value="1"/>
</dbReference>
<keyword evidence="9" id="KW-0902">Two-component regulatory system</keyword>
<evidence type="ECO:0000256" key="3">
    <source>
        <dbReference type="ARBA" id="ARBA00012438"/>
    </source>
</evidence>
<dbReference type="SUPFAM" id="SSF47384">
    <property type="entry name" value="Homodimeric domain of signal transducing histidine kinase"/>
    <property type="match status" value="1"/>
</dbReference>
<dbReference type="GeneID" id="97550201"/>
<keyword evidence="16" id="KW-1185">Reference proteome</keyword>
<dbReference type="InterPro" id="IPR003661">
    <property type="entry name" value="HisK_dim/P_dom"/>
</dbReference>
<dbReference type="FunFam" id="1.10.287.130:FF:000038">
    <property type="entry name" value="Sensory transduction histidine kinase"/>
    <property type="match status" value="1"/>
</dbReference>
<evidence type="ECO:0000256" key="4">
    <source>
        <dbReference type="ARBA" id="ARBA00022553"/>
    </source>
</evidence>
<dbReference type="SMART" id="SM00388">
    <property type="entry name" value="HisKA"/>
    <property type="match status" value="1"/>
</dbReference>
<evidence type="ECO:0000256" key="5">
    <source>
        <dbReference type="ARBA" id="ARBA00022679"/>
    </source>
</evidence>
<dbReference type="InterPro" id="IPR011006">
    <property type="entry name" value="CheY-like_superfamily"/>
</dbReference>